<dbReference type="PANTHER" id="PTHR43649">
    <property type="entry name" value="ARABINOSE-BINDING PROTEIN-RELATED"/>
    <property type="match status" value="1"/>
</dbReference>
<keyword evidence="3" id="KW-0813">Transport</keyword>
<dbReference type="Gene3D" id="3.40.190.10">
    <property type="entry name" value="Periplasmic binding protein-like II"/>
    <property type="match status" value="1"/>
</dbReference>
<dbReference type="AlphaFoldDB" id="A0A4R1RWE5"/>
<evidence type="ECO:0000313" key="6">
    <source>
        <dbReference type="EMBL" id="TCL70799.1"/>
    </source>
</evidence>
<keyword evidence="4 5" id="KW-0732">Signal</keyword>
<dbReference type="EMBL" id="SLUN01000009">
    <property type="protein sequence ID" value="TCL70799.1"/>
    <property type="molecule type" value="Genomic_DNA"/>
</dbReference>
<sequence>MKKRLVLMLLLVVVAATLTTGVWAKQETIRFSVWDYSMNPEYKMVIDAFQKENPDIKVDVIDIANAEYPDKMTVMLAAGEDVDVFAVKDFASYSNYLSRNYLTPLDAFVRKDKVNLKPYGAALNYVKSNKKLMAFPYRSDIYILYYNKAIFDKAGVPYPTNDMTWKQFQETAKKLTSGEGNNKIWGAYFHSWRSQIQCPPLLTTKNTLVDGKYGFLKPAYQMALTMQNVDKSVMSLAEIKTSNTHYRAFFESGKVGMLYMGTWYIGSLMVDKHNVNWGIAKAPHWPQNKAGSTIAGLTTMAINAKSSKKEAAWKLIKYFGGEKGAKVFASRGVFPALNTPDVLDVYTSAKGFPAGGKEALATGKTTVELPPSPFANAIDKMLTEEHNLIMTGQKPLAQGLKDMEKRAKEIKEDI</sequence>
<protein>
    <submittedName>
        <fullName evidence="6">Carbohydrate ABC transporter substrate-binding protein (CUT1 family)</fullName>
    </submittedName>
</protein>
<dbReference type="CDD" id="cd13585">
    <property type="entry name" value="PBP2_TMBP_like"/>
    <property type="match status" value="1"/>
</dbReference>
<dbReference type="InterPro" id="IPR006059">
    <property type="entry name" value="SBP"/>
</dbReference>
<evidence type="ECO:0000256" key="1">
    <source>
        <dbReference type="ARBA" id="ARBA00004196"/>
    </source>
</evidence>
<keyword evidence="7" id="KW-1185">Reference proteome</keyword>
<dbReference type="InterPro" id="IPR050490">
    <property type="entry name" value="Bact_solute-bd_prot1"/>
</dbReference>
<evidence type="ECO:0000256" key="5">
    <source>
        <dbReference type="SAM" id="SignalP"/>
    </source>
</evidence>
<feature type="chain" id="PRO_5020918059" evidence="5">
    <location>
        <begin position="25"/>
        <end position="414"/>
    </location>
</feature>
<accession>A0A4R1RWE5</accession>
<evidence type="ECO:0000256" key="4">
    <source>
        <dbReference type="ARBA" id="ARBA00022729"/>
    </source>
</evidence>
<dbReference type="PANTHER" id="PTHR43649:SF31">
    <property type="entry name" value="SN-GLYCEROL-3-PHOSPHATE-BINDING PERIPLASMIC PROTEIN UGPB"/>
    <property type="match status" value="1"/>
</dbReference>
<dbReference type="SUPFAM" id="SSF53850">
    <property type="entry name" value="Periplasmic binding protein-like II"/>
    <property type="match status" value="1"/>
</dbReference>
<gene>
    <name evidence="6" type="ORF">EDC14_1009117</name>
</gene>
<dbReference type="GO" id="GO:0030313">
    <property type="term" value="C:cell envelope"/>
    <property type="evidence" value="ECO:0007669"/>
    <property type="project" value="UniProtKB-SubCell"/>
</dbReference>
<evidence type="ECO:0000256" key="2">
    <source>
        <dbReference type="ARBA" id="ARBA00008520"/>
    </source>
</evidence>
<feature type="signal peptide" evidence="5">
    <location>
        <begin position="1"/>
        <end position="24"/>
    </location>
</feature>
<organism evidence="6 7">
    <name type="scientific">Hydrogenispora ethanolica</name>
    <dbReference type="NCBI Taxonomy" id="1082276"/>
    <lineage>
        <taxon>Bacteria</taxon>
        <taxon>Bacillati</taxon>
        <taxon>Bacillota</taxon>
        <taxon>Hydrogenispora</taxon>
    </lineage>
</organism>
<dbReference type="RefSeq" id="WP_132014071.1">
    <property type="nucleotide sequence ID" value="NZ_SLUN01000009.1"/>
</dbReference>
<name>A0A4R1RWE5_HYDET</name>
<evidence type="ECO:0000256" key="3">
    <source>
        <dbReference type="ARBA" id="ARBA00022448"/>
    </source>
</evidence>
<comment type="caution">
    <text evidence="6">The sequence shown here is derived from an EMBL/GenBank/DDBJ whole genome shotgun (WGS) entry which is preliminary data.</text>
</comment>
<comment type="similarity">
    <text evidence="2">Belongs to the bacterial solute-binding protein 1 family.</text>
</comment>
<evidence type="ECO:0000313" key="7">
    <source>
        <dbReference type="Proteomes" id="UP000295008"/>
    </source>
</evidence>
<dbReference type="Proteomes" id="UP000295008">
    <property type="component" value="Unassembled WGS sequence"/>
</dbReference>
<comment type="subcellular location">
    <subcellularLocation>
        <location evidence="1">Cell envelope</location>
    </subcellularLocation>
</comment>
<proteinExistence type="inferred from homology"/>
<dbReference type="Pfam" id="PF01547">
    <property type="entry name" value="SBP_bac_1"/>
    <property type="match status" value="1"/>
</dbReference>
<reference evidence="6 7" key="1">
    <citation type="submission" date="2019-03" db="EMBL/GenBank/DDBJ databases">
        <title>Genomic Encyclopedia of Type Strains, Phase IV (KMG-IV): sequencing the most valuable type-strain genomes for metagenomic binning, comparative biology and taxonomic classification.</title>
        <authorList>
            <person name="Goeker M."/>
        </authorList>
    </citation>
    <scope>NUCLEOTIDE SEQUENCE [LARGE SCALE GENOMIC DNA]</scope>
    <source>
        <strain evidence="6 7">LX-B</strain>
    </source>
</reference>
<dbReference type="OrthoDB" id="362670at2"/>